<evidence type="ECO:0000313" key="2">
    <source>
        <dbReference type="Proteomes" id="UP000323067"/>
    </source>
</evidence>
<gene>
    <name evidence="1" type="ORF">A9K55_000628</name>
</gene>
<dbReference type="EMBL" id="CP023327">
    <property type="protein sequence ID" value="ATY66659.1"/>
    <property type="molecule type" value="Genomic_DNA"/>
</dbReference>
<evidence type="ECO:0000313" key="1">
    <source>
        <dbReference type="EMBL" id="ATY66659.1"/>
    </source>
</evidence>
<protein>
    <submittedName>
        <fullName evidence="1">Integral membrane</fullName>
    </submittedName>
</protein>
<dbReference type="AlphaFoldDB" id="A0A2H4SU72"/>
<name>A0A2H4SU72_CORMI</name>
<dbReference type="InterPro" id="IPR026749">
    <property type="entry name" value="Tmem135"/>
</dbReference>
<dbReference type="PANTHER" id="PTHR12459">
    <property type="entry name" value="TRANSMEMBRANE PROTEIN 135-RELATED"/>
    <property type="match status" value="1"/>
</dbReference>
<dbReference type="OrthoDB" id="4021778at2759"/>
<reference evidence="1 2" key="1">
    <citation type="journal article" date="2017" name="BMC Genomics">
        <title>Chromosome level assembly and secondary metabolite potential of the parasitic fungus Cordyceps militaris.</title>
        <authorList>
            <person name="Kramer G.J."/>
            <person name="Nodwell J.R."/>
        </authorList>
    </citation>
    <scope>NUCLEOTIDE SEQUENCE [LARGE SCALE GENOMIC DNA]</scope>
    <source>
        <strain evidence="1 2">ATCC 34164</strain>
    </source>
</reference>
<dbReference type="PANTHER" id="PTHR12459:SF15">
    <property type="entry name" value="TRANSMEMBRANE PROTEIN 135"/>
    <property type="match status" value="1"/>
</dbReference>
<dbReference type="Proteomes" id="UP000323067">
    <property type="component" value="Chromosome ii"/>
</dbReference>
<accession>A0A2H4SU72</accession>
<organism evidence="1 2">
    <name type="scientific">Cordyceps militaris</name>
    <name type="common">Caterpillar fungus</name>
    <name type="synonym">Clavaria militaris</name>
    <dbReference type="NCBI Taxonomy" id="73501"/>
    <lineage>
        <taxon>Eukaryota</taxon>
        <taxon>Fungi</taxon>
        <taxon>Dikarya</taxon>
        <taxon>Ascomycota</taxon>
        <taxon>Pezizomycotina</taxon>
        <taxon>Sordariomycetes</taxon>
        <taxon>Hypocreomycetidae</taxon>
        <taxon>Hypocreales</taxon>
        <taxon>Cordycipitaceae</taxon>
        <taxon>Cordyceps</taxon>
    </lineage>
</organism>
<dbReference type="VEuPathDB" id="FungiDB:CCM_04545"/>
<sequence length="515" mass="57704">MAQLAGSRAVAPRSGAALAVPPALRPVLRAYALGYASAVAPRLLTLAVQHILKLRRNSEQLLPSDPEDEPTFLAGARYILRSGFDPQRFPTFCAVLVAGTSLLHSGLQSEPDFTVAVCSSINSRTSSFVRLAHSSRLARFLCSFLAGWFGLKLLHTKGTAPRRHSTARRTKREEEIRCRKMAGRTMDLTLFAATRAADVVVGELWSQRRSRRQLSNKWTKARLTNFPDTCRRTESFIQYMADPLVFVSSCAFIMWAWFYHPDKLPRGYQKWITSAAQVDTRLIEALRGFHFGTYIYGRETGQARLIGDMCDDYGLPRRWGDPAVHVPLPCEIVHMGCGPSCEYHALSRFARSWKWSMYTYLPLAIALQLRRGVPSQRGLLGALRSASRSSAFLAMYITLFYYGVCLARTRVGPRLVGTDTEARQHLDSSLCVGTGCFLCGWSVLIETASRRKDMGLFVAPRALSTFVPRQYPKEKQWRETLVFAASTAIVFTCVLENPRRVRGVLGSVLGYVLRE</sequence>
<dbReference type="VEuPathDB" id="FungiDB:A9K55_000628"/>
<proteinExistence type="predicted"/>